<evidence type="ECO:0000313" key="2">
    <source>
        <dbReference type="Proteomes" id="UP000053558"/>
    </source>
</evidence>
<dbReference type="AlphaFoldDB" id="A0A5M3MKT0"/>
<comment type="caution">
    <text evidence="1">The sequence shown here is derived from an EMBL/GenBank/DDBJ whole genome shotgun (WGS) entry which is preliminary data.</text>
</comment>
<dbReference type="Proteomes" id="UP000053558">
    <property type="component" value="Unassembled WGS sequence"/>
</dbReference>
<dbReference type="RefSeq" id="XP_007769969.1">
    <property type="nucleotide sequence ID" value="XM_007771779.1"/>
</dbReference>
<dbReference type="EMBL" id="JH711580">
    <property type="protein sequence ID" value="EIW79580.1"/>
    <property type="molecule type" value="Genomic_DNA"/>
</dbReference>
<organism evidence="1 2">
    <name type="scientific">Coniophora puteana (strain RWD-64-598)</name>
    <name type="common">Brown rot fungus</name>
    <dbReference type="NCBI Taxonomy" id="741705"/>
    <lineage>
        <taxon>Eukaryota</taxon>
        <taxon>Fungi</taxon>
        <taxon>Dikarya</taxon>
        <taxon>Basidiomycota</taxon>
        <taxon>Agaricomycotina</taxon>
        <taxon>Agaricomycetes</taxon>
        <taxon>Agaricomycetidae</taxon>
        <taxon>Boletales</taxon>
        <taxon>Coniophorineae</taxon>
        <taxon>Coniophoraceae</taxon>
        <taxon>Coniophora</taxon>
    </lineage>
</organism>
<dbReference type="GeneID" id="19201100"/>
<reference evidence="2" key="1">
    <citation type="journal article" date="2012" name="Science">
        <title>The Paleozoic origin of enzymatic lignin decomposition reconstructed from 31 fungal genomes.</title>
        <authorList>
            <person name="Floudas D."/>
            <person name="Binder M."/>
            <person name="Riley R."/>
            <person name="Barry K."/>
            <person name="Blanchette R.A."/>
            <person name="Henrissat B."/>
            <person name="Martinez A.T."/>
            <person name="Otillar R."/>
            <person name="Spatafora J.W."/>
            <person name="Yadav J.S."/>
            <person name="Aerts A."/>
            <person name="Benoit I."/>
            <person name="Boyd A."/>
            <person name="Carlson A."/>
            <person name="Copeland A."/>
            <person name="Coutinho P.M."/>
            <person name="de Vries R.P."/>
            <person name="Ferreira P."/>
            <person name="Findley K."/>
            <person name="Foster B."/>
            <person name="Gaskell J."/>
            <person name="Glotzer D."/>
            <person name="Gorecki P."/>
            <person name="Heitman J."/>
            <person name="Hesse C."/>
            <person name="Hori C."/>
            <person name="Igarashi K."/>
            <person name="Jurgens J.A."/>
            <person name="Kallen N."/>
            <person name="Kersten P."/>
            <person name="Kohler A."/>
            <person name="Kuees U."/>
            <person name="Kumar T.K.A."/>
            <person name="Kuo A."/>
            <person name="LaButti K."/>
            <person name="Larrondo L.F."/>
            <person name="Lindquist E."/>
            <person name="Ling A."/>
            <person name="Lombard V."/>
            <person name="Lucas S."/>
            <person name="Lundell T."/>
            <person name="Martin R."/>
            <person name="McLaughlin D.J."/>
            <person name="Morgenstern I."/>
            <person name="Morin E."/>
            <person name="Murat C."/>
            <person name="Nagy L.G."/>
            <person name="Nolan M."/>
            <person name="Ohm R.A."/>
            <person name="Patyshakuliyeva A."/>
            <person name="Rokas A."/>
            <person name="Ruiz-Duenas F.J."/>
            <person name="Sabat G."/>
            <person name="Salamov A."/>
            <person name="Samejima M."/>
            <person name="Schmutz J."/>
            <person name="Slot J.C."/>
            <person name="St John F."/>
            <person name="Stenlid J."/>
            <person name="Sun H."/>
            <person name="Sun S."/>
            <person name="Syed K."/>
            <person name="Tsang A."/>
            <person name="Wiebenga A."/>
            <person name="Young D."/>
            <person name="Pisabarro A."/>
            <person name="Eastwood D.C."/>
            <person name="Martin F."/>
            <person name="Cullen D."/>
            <person name="Grigoriev I.V."/>
            <person name="Hibbett D.S."/>
        </authorList>
    </citation>
    <scope>NUCLEOTIDE SEQUENCE [LARGE SCALE GENOMIC DNA]</scope>
    <source>
        <strain evidence="2">RWD-64-598 SS2</strain>
    </source>
</reference>
<evidence type="ECO:0008006" key="3">
    <source>
        <dbReference type="Google" id="ProtNLM"/>
    </source>
</evidence>
<name>A0A5M3MKT0_CONPW</name>
<sequence>MYNTMFEMNVLDPNTQNSQNANIPTVRTVPVLFNVSQGQTGYGSRALTPGQGDDAANHFYLWEGDTTGLKVARAPWASRTDTTTWDYWHGGDGWVTSKPLTYNNDAYGNVLNLTNQNLFFGCDVRWVDRFNTFIITFSGAAGADQMISYSTSGDVTGPYSDPAKLFTPQLNAGCAGRQGAIELTDFPQMHWDYYGLTADQTLVSWASCDVYTDLGVVTWS</sequence>
<gene>
    <name evidence="1" type="ORF">CONPUDRAFT_137896</name>
</gene>
<protein>
    <recommendedName>
        <fullName evidence="3">Glycoside hydrolase family 43 protein</fullName>
    </recommendedName>
</protein>
<keyword evidence="2" id="KW-1185">Reference proteome</keyword>
<dbReference type="KEGG" id="cput:CONPUDRAFT_137896"/>
<dbReference type="OrthoDB" id="2583188at2759"/>
<proteinExistence type="predicted"/>
<evidence type="ECO:0000313" key="1">
    <source>
        <dbReference type="EMBL" id="EIW79580.1"/>
    </source>
</evidence>
<accession>A0A5M3MKT0</accession>